<comment type="similarity">
    <text evidence="13">Belongs to the aconitase/IPM isomerase family. LeuC type 1 subfamily.</text>
</comment>
<organism evidence="15 16">
    <name type="scientific">Vibrio scophthalmi</name>
    <dbReference type="NCBI Taxonomy" id="45658"/>
    <lineage>
        <taxon>Bacteria</taxon>
        <taxon>Pseudomonadati</taxon>
        <taxon>Pseudomonadota</taxon>
        <taxon>Gammaproteobacteria</taxon>
        <taxon>Vibrionales</taxon>
        <taxon>Vibrionaceae</taxon>
        <taxon>Vibrio</taxon>
    </lineage>
</organism>
<dbReference type="GeneID" id="96871723"/>
<evidence type="ECO:0000256" key="4">
    <source>
        <dbReference type="ARBA" id="ARBA00011271"/>
    </source>
</evidence>
<keyword evidence="8 13" id="KW-0479">Metal-binding</keyword>
<keyword evidence="12 13" id="KW-0100">Branched-chain amino acid biosynthesis</keyword>
<keyword evidence="5 13" id="KW-0432">Leucine biosynthesis</keyword>
<keyword evidence="7 13" id="KW-0028">Amino-acid biosynthesis</keyword>
<keyword evidence="16" id="KW-1185">Reference proteome</keyword>
<comment type="function">
    <text evidence="2 13">Catalyzes the isomerization between 2-isopropylmalate and 3-isopropylmalate, via the formation of 2-isopropylmaleate.</text>
</comment>
<feature type="binding site" evidence="13">
    <location>
        <position position="407"/>
    </location>
    <ligand>
        <name>[4Fe-4S] cluster</name>
        <dbReference type="ChEBI" id="CHEBI:49883"/>
    </ligand>
</feature>
<evidence type="ECO:0000256" key="11">
    <source>
        <dbReference type="ARBA" id="ARBA00023239"/>
    </source>
</evidence>
<dbReference type="RefSeq" id="WP_065545015.1">
    <property type="nucleotide sequence ID" value="NZ_CP016414.1"/>
</dbReference>
<dbReference type="PROSITE" id="PS01244">
    <property type="entry name" value="ACONITASE_2"/>
    <property type="match status" value="1"/>
</dbReference>
<dbReference type="FunFam" id="3.30.499.10:FF:000007">
    <property type="entry name" value="3-isopropylmalate dehydratase large subunit"/>
    <property type="match status" value="1"/>
</dbReference>
<dbReference type="PATRIC" id="fig|45658.7.peg.232"/>
<dbReference type="STRING" id="45658.VSVS12_02675"/>
<gene>
    <name evidence="13 15" type="primary">leuC</name>
    <name evidence="15" type="ORF">VSVS05_00263</name>
</gene>
<dbReference type="GO" id="GO:0046872">
    <property type="term" value="F:metal ion binding"/>
    <property type="evidence" value="ECO:0007669"/>
    <property type="project" value="UniProtKB-KW"/>
</dbReference>
<sequence length="466" mass="49968">MGKTLYEKVYDAHVAVAAEGETPILYIDRHLVHEVTSPQAFDGLREKGRKVRQVNKTFATMDHNVSTTTKDINASGEMARIQMETLSKNCEEFGVTLYDINHKYQGIVHVMGPELGITLPGMTIVCGDSHTATHGAFGSLAFGIGTSEVEHVLATQTLKQARAKTMKIEVKGKVAEGITAKDIVLAIIGKTTAAGGTGYVVEFCGEAITDLSMEGRMTVCNMAIELGAKAGLIAPDATTFDYIKDRKFSPKGDDFNAAVEYWSTLKSDDNAQFDAVVTLNAADIKPQVTWGTNPGQVIAVDAPIPSPASFADPVEKASAEKALAYMGLEAGKTLSDYTVDKVFVGSCTNSRIEDMRAAAEIAKGRKVASHVQALIVPGSEQVKAQAEAEGLDTIFKNAGFEWRLPGCSMCLAMNNDRLGPHERCASTSNRNFEGRQGRDGRTHLVSPAMAAAAAIAGRFVDIRELD</sequence>
<evidence type="ECO:0000259" key="14">
    <source>
        <dbReference type="Pfam" id="PF00330"/>
    </source>
</evidence>
<dbReference type="InterPro" id="IPR004430">
    <property type="entry name" value="3-IsopropMal_deHydase_lsu"/>
</dbReference>
<dbReference type="InterPro" id="IPR036008">
    <property type="entry name" value="Aconitase_4Fe-4S_dom"/>
</dbReference>
<dbReference type="SUPFAM" id="SSF53732">
    <property type="entry name" value="Aconitase iron-sulfur domain"/>
    <property type="match status" value="1"/>
</dbReference>
<evidence type="ECO:0000256" key="7">
    <source>
        <dbReference type="ARBA" id="ARBA00022605"/>
    </source>
</evidence>
<evidence type="ECO:0000256" key="10">
    <source>
        <dbReference type="ARBA" id="ARBA00023014"/>
    </source>
</evidence>
<dbReference type="EMBL" id="CP016414">
    <property type="protein sequence ID" value="ANU35400.1"/>
    <property type="molecule type" value="Genomic_DNA"/>
</dbReference>
<evidence type="ECO:0000256" key="8">
    <source>
        <dbReference type="ARBA" id="ARBA00022723"/>
    </source>
</evidence>
<dbReference type="InterPro" id="IPR018136">
    <property type="entry name" value="Aconitase_4Fe-4S_BS"/>
</dbReference>
<evidence type="ECO:0000256" key="6">
    <source>
        <dbReference type="ARBA" id="ARBA00022485"/>
    </source>
</evidence>
<dbReference type="Gene3D" id="3.30.499.10">
    <property type="entry name" value="Aconitase, domain 3"/>
    <property type="match status" value="2"/>
</dbReference>
<feature type="domain" description="Aconitase/3-isopropylmalate dehydratase large subunit alpha/beta/alpha" evidence="14">
    <location>
        <begin position="7"/>
        <end position="457"/>
    </location>
</feature>
<dbReference type="HAMAP" id="MF_01026">
    <property type="entry name" value="LeuC_type1"/>
    <property type="match status" value="1"/>
</dbReference>
<evidence type="ECO:0000256" key="12">
    <source>
        <dbReference type="ARBA" id="ARBA00023304"/>
    </source>
</evidence>
<dbReference type="EC" id="4.2.1.33" evidence="13"/>
<evidence type="ECO:0000256" key="3">
    <source>
        <dbReference type="ARBA" id="ARBA00004729"/>
    </source>
</evidence>
<dbReference type="PANTHER" id="PTHR43822">
    <property type="entry name" value="HOMOACONITASE, MITOCHONDRIAL-RELATED"/>
    <property type="match status" value="1"/>
</dbReference>
<dbReference type="PROSITE" id="PS00450">
    <property type="entry name" value="ACONITASE_1"/>
    <property type="match status" value="1"/>
</dbReference>
<proteinExistence type="inferred from homology"/>
<evidence type="ECO:0000256" key="13">
    <source>
        <dbReference type="HAMAP-Rule" id="MF_01026"/>
    </source>
</evidence>
<dbReference type="Pfam" id="PF00330">
    <property type="entry name" value="Aconitase"/>
    <property type="match status" value="1"/>
</dbReference>
<dbReference type="InterPro" id="IPR050067">
    <property type="entry name" value="IPM_dehydratase_rel_enz"/>
</dbReference>
<dbReference type="FunFam" id="3.30.499.10:FF:000006">
    <property type="entry name" value="3-isopropylmalate dehydratase large subunit"/>
    <property type="match status" value="1"/>
</dbReference>
<dbReference type="CDD" id="cd01583">
    <property type="entry name" value="IPMI"/>
    <property type="match status" value="1"/>
</dbReference>
<dbReference type="Proteomes" id="UP000092528">
    <property type="component" value="Chromosome 1"/>
</dbReference>
<dbReference type="PRINTS" id="PR00415">
    <property type="entry name" value="ACONITASE"/>
</dbReference>
<keyword evidence="10 13" id="KW-0411">Iron-sulfur</keyword>
<dbReference type="UniPathway" id="UPA00048">
    <property type="reaction ID" value="UER00071"/>
</dbReference>
<comment type="pathway">
    <text evidence="3 13">Amino-acid biosynthesis; L-leucine biosynthesis; L-leucine from 3-methyl-2-oxobutanoate: step 2/4.</text>
</comment>
<reference evidence="15 16" key="1">
    <citation type="submission" date="2016-07" db="EMBL/GenBank/DDBJ databases">
        <title>Genome sequencing of Vibrio scophthalmi strain VS-05, an isolated from Paralichthys olivaceus.</title>
        <authorList>
            <person name="Han H.-J."/>
        </authorList>
    </citation>
    <scope>NUCLEOTIDE SEQUENCE [LARGE SCALE GENOMIC DNA]</scope>
    <source>
        <strain evidence="15 16">VS-05</strain>
    </source>
</reference>
<evidence type="ECO:0000256" key="9">
    <source>
        <dbReference type="ARBA" id="ARBA00023004"/>
    </source>
</evidence>
<evidence type="ECO:0000313" key="16">
    <source>
        <dbReference type="Proteomes" id="UP000092528"/>
    </source>
</evidence>
<feature type="binding site" evidence="13">
    <location>
        <position position="410"/>
    </location>
    <ligand>
        <name>[4Fe-4S] cluster</name>
        <dbReference type="ChEBI" id="CHEBI:49883"/>
    </ligand>
</feature>
<dbReference type="GO" id="GO:0051539">
    <property type="term" value="F:4 iron, 4 sulfur cluster binding"/>
    <property type="evidence" value="ECO:0007669"/>
    <property type="project" value="UniProtKB-KW"/>
</dbReference>
<dbReference type="AlphaFoldDB" id="A0A1C7F616"/>
<keyword evidence="9 13" id="KW-0408">Iron</keyword>
<dbReference type="NCBIfam" id="TIGR00170">
    <property type="entry name" value="leuC"/>
    <property type="match status" value="1"/>
</dbReference>
<dbReference type="GO" id="GO:0003861">
    <property type="term" value="F:3-isopropylmalate dehydratase activity"/>
    <property type="evidence" value="ECO:0007669"/>
    <property type="project" value="UniProtKB-UniRule"/>
</dbReference>
<accession>A0A1C7F616</accession>
<feature type="binding site" evidence="13">
    <location>
        <position position="347"/>
    </location>
    <ligand>
        <name>[4Fe-4S] cluster</name>
        <dbReference type="ChEBI" id="CHEBI:49883"/>
    </ligand>
</feature>
<evidence type="ECO:0000256" key="1">
    <source>
        <dbReference type="ARBA" id="ARBA00000491"/>
    </source>
</evidence>
<dbReference type="InterPro" id="IPR015931">
    <property type="entry name" value="Acnase/IPM_dHydase_lsu_aba_1/3"/>
</dbReference>
<keyword evidence="11 13" id="KW-0456">Lyase</keyword>
<dbReference type="InterPro" id="IPR001030">
    <property type="entry name" value="Acoase/IPM_deHydtase_lsu_aba"/>
</dbReference>
<dbReference type="NCBIfam" id="NF009116">
    <property type="entry name" value="PRK12466.1"/>
    <property type="match status" value="1"/>
</dbReference>
<comment type="catalytic activity">
    <reaction evidence="1 13">
        <text>(2R,3S)-3-isopropylmalate = (2S)-2-isopropylmalate</text>
        <dbReference type="Rhea" id="RHEA:32287"/>
        <dbReference type="ChEBI" id="CHEBI:1178"/>
        <dbReference type="ChEBI" id="CHEBI:35121"/>
        <dbReference type="EC" id="4.2.1.33"/>
    </reaction>
</comment>
<dbReference type="InterPro" id="IPR033941">
    <property type="entry name" value="IPMI_cat"/>
</dbReference>
<name>A0A1C7F616_9VIBR</name>
<dbReference type="NCBIfam" id="NF004016">
    <property type="entry name" value="PRK05478.1"/>
    <property type="match status" value="1"/>
</dbReference>
<protein>
    <recommendedName>
        <fullName evidence="13">3-isopropylmalate dehydratase large subunit</fullName>
        <ecNumber evidence="13">4.2.1.33</ecNumber>
    </recommendedName>
    <alternativeName>
        <fullName evidence="13">Alpha-IPM isomerase</fullName>
        <shortName evidence="13">IPMI</shortName>
    </alternativeName>
    <alternativeName>
        <fullName evidence="13">Isopropylmalate isomerase</fullName>
    </alternativeName>
</protein>
<evidence type="ECO:0000313" key="15">
    <source>
        <dbReference type="EMBL" id="ANU35400.1"/>
    </source>
</evidence>
<dbReference type="PANTHER" id="PTHR43822:SF9">
    <property type="entry name" value="3-ISOPROPYLMALATE DEHYDRATASE"/>
    <property type="match status" value="1"/>
</dbReference>
<evidence type="ECO:0000256" key="5">
    <source>
        <dbReference type="ARBA" id="ARBA00022430"/>
    </source>
</evidence>
<comment type="cofactor">
    <cofactor evidence="13">
        <name>[4Fe-4S] cluster</name>
        <dbReference type="ChEBI" id="CHEBI:49883"/>
    </cofactor>
    <text evidence="13">Binds 1 [4Fe-4S] cluster per subunit.</text>
</comment>
<comment type="subunit">
    <text evidence="4 13">Heterodimer of LeuC and LeuD.</text>
</comment>
<evidence type="ECO:0000256" key="2">
    <source>
        <dbReference type="ARBA" id="ARBA00002695"/>
    </source>
</evidence>
<keyword evidence="6 13" id="KW-0004">4Fe-4S</keyword>
<dbReference type="GO" id="GO:0009098">
    <property type="term" value="P:L-leucine biosynthetic process"/>
    <property type="evidence" value="ECO:0007669"/>
    <property type="project" value="UniProtKB-UniRule"/>
</dbReference>